<comment type="caution">
    <text evidence="2">The sequence shown here is derived from an EMBL/GenBank/DDBJ whole genome shotgun (WGS) entry which is preliminary data.</text>
</comment>
<dbReference type="EMBL" id="JABVXQ010000001">
    <property type="protein sequence ID" value="KAF6131209.1"/>
    <property type="molecule type" value="Genomic_DNA"/>
</dbReference>
<proteinExistence type="predicted"/>
<feature type="compositionally biased region" description="Gly residues" evidence="1">
    <location>
        <begin position="8"/>
        <end position="20"/>
    </location>
</feature>
<reference evidence="2 3" key="1">
    <citation type="journal article" date="2020" name="Nature">
        <title>Six reference-quality genomes reveal evolution of bat adaptations.</title>
        <authorList>
            <person name="Jebb D."/>
            <person name="Huang Z."/>
            <person name="Pippel M."/>
            <person name="Hughes G.M."/>
            <person name="Lavrichenko K."/>
            <person name="Devanna P."/>
            <person name="Winkler S."/>
            <person name="Jermiin L.S."/>
            <person name="Skirmuntt E.C."/>
            <person name="Katzourakis A."/>
            <person name="Burkitt-Gray L."/>
            <person name="Ray D.A."/>
            <person name="Sullivan K.A.M."/>
            <person name="Roscito J.G."/>
            <person name="Kirilenko B.M."/>
            <person name="Davalos L.M."/>
            <person name="Corthals A.P."/>
            <person name="Power M.L."/>
            <person name="Jones G."/>
            <person name="Ransome R.D."/>
            <person name="Dechmann D.K.N."/>
            <person name="Locatelli A.G."/>
            <person name="Puechmaille S.J."/>
            <person name="Fedrigo O."/>
            <person name="Jarvis E.D."/>
            <person name="Hiller M."/>
            <person name="Vernes S.C."/>
            <person name="Myers E.W."/>
            <person name="Teeling E.C."/>
        </authorList>
    </citation>
    <scope>NUCLEOTIDE SEQUENCE [LARGE SCALE GENOMIC DNA]</scope>
    <source>
        <strain evidence="2">Bat1K_MPI-CBG_1</strain>
    </source>
</reference>
<name>A0A834EVZ2_9CHIR</name>
<organism evidence="2 3">
    <name type="scientific">Phyllostomus discolor</name>
    <name type="common">pale spear-nosed bat</name>
    <dbReference type="NCBI Taxonomy" id="89673"/>
    <lineage>
        <taxon>Eukaryota</taxon>
        <taxon>Metazoa</taxon>
        <taxon>Chordata</taxon>
        <taxon>Craniata</taxon>
        <taxon>Vertebrata</taxon>
        <taxon>Euteleostomi</taxon>
        <taxon>Mammalia</taxon>
        <taxon>Eutheria</taxon>
        <taxon>Laurasiatheria</taxon>
        <taxon>Chiroptera</taxon>
        <taxon>Yangochiroptera</taxon>
        <taxon>Phyllostomidae</taxon>
        <taxon>Phyllostominae</taxon>
        <taxon>Phyllostomus</taxon>
    </lineage>
</organism>
<accession>A0A834EVZ2</accession>
<evidence type="ECO:0000313" key="3">
    <source>
        <dbReference type="Proteomes" id="UP000664940"/>
    </source>
</evidence>
<sequence length="142" mass="15635">MVAEGMPTGEGGGGGGGGGRPCCTRWKKRAEVPNSGEKSPPDKALASRDVELFKEQTMPHSNILKQKQVSLDRFLVELPKLASSTVFREAKRQKTEDTPKKSPKLSKRTPLPSHPSPLLHLATIPICQELFSVQVERSFIFR</sequence>
<feature type="region of interest" description="Disordered" evidence="1">
    <location>
        <begin position="86"/>
        <end position="114"/>
    </location>
</feature>
<evidence type="ECO:0000313" key="2">
    <source>
        <dbReference type="EMBL" id="KAF6131209.1"/>
    </source>
</evidence>
<dbReference type="AlphaFoldDB" id="A0A834EVZ2"/>
<dbReference type="Proteomes" id="UP000664940">
    <property type="component" value="Unassembled WGS sequence"/>
</dbReference>
<protein>
    <submittedName>
        <fullName evidence="2">Uncharacterized protein</fullName>
    </submittedName>
</protein>
<gene>
    <name evidence="2" type="ORF">HJG60_008079</name>
</gene>
<evidence type="ECO:0000256" key="1">
    <source>
        <dbReference type="SAM" id="MobiDB-lite"/>
    </source>
</evidence>
<feature type="region of interest" description="Disordered" evidence="1">
    <location>
        <begin position="1"/>
        <end position="45"/>
    </location>
</feature>
<feature type="compositionally biased region" description="Basic and acidic residues" evidence="1">
    <location>
        <begin position="88"/>
        <end position="100"/>
    </location>
</feature>